<dbReference type="AlphaFoldDB" id="W1TZ56"/>
<reference evidence="1 2" key="1">
    <citation type="submission" date="2013-12" db="EMBL/GenBank/DDBJ databases">
        <title>A Varibaculum cambriense genome reconstructed from a premature infant gut community with otherwise low bacterial novelty that shifts toward anaerobic metabolism during the third week of life.</title>
        <authorList>
            <person name="Brown C.T."/>
            <person name="Sharon I."/>
            <person name="Thomas B.C."/>
            <person name="Castelle C.J."/>
            <person name="Morowitz M.J."/>
            <person name="Banfield J.F."/>
        </authorList>
    </citation>
    <scope>NUCLEOTIDE SEQUENCE [LARGE SCALE GENOMIC DNA]</scope>
    <source>
        <strain evidence="2">DORA_17_25</strain>
    </source>
</reference>
<comment type="caution">
    <text evidence="1">The sequence shown here is derived from an EMBL/GenBank/DDBJ whole genome shotgun (WGS) entry which is preliminary data.</text>
</comment>
<dbReference type="SUPFAM" id="SSF53271">
    <property type="entry name" value="PRTase-like"/>
    <property type="match status" value="1"/>
</dbReference>
<dbReference type="Gene3D" id="3.40.50.2020">
    <property type="match status" value="1"/>
</dbReference>
<sequence>MLSCYCIKYVLCWDDIYTMGATLEEAARVLHRAGAAQIIGSGITSGAR</sequence>
<protein>
    <submittedName>
        <fullName evidence="1">Uncharacterized protein</fullName>
    </submittedName>
</protein>
<dbReference type="EMBL" id="AZMC01000283">
    <property type="protein sequence ID" value="ETI86711.1"/>
    <property type="molecule type" value="Genomic_DNA"/>
</dbReference>
<gene>
    <name evidence="1" type="ORF">Q612_NSC00283G0016</name>
</gene>
<dbReference type="InterPro" id="IPR000836">
    <property type="entry name" value="PRTase_dom"/>
</dbReference>
<dbReference type="InterPro" id="IPR029057">
    <property type="entry name" value="PRTase-like"/>
</dbReference>
<name>W1TZ56_9FIRM</name>
<proteinExistence type="predicted"/>
<accession>W1TZ56</accession>
<organism evidence="1 2">
    <name type="scientific">Negativicoccus succinicivorans DORA_17_25</name>
    <dbReference type="NCBI Taxonomy" id="1403945"/>
    <lineage>
        <taxon>Bacteria</taxon>
        <taxon>Bacillati</taxon>
        <taxon>Bacillota</taxon>
        <taxon>Negativicutes</taxon>
        <taxon>Veillonellales</taxon>
        <taxon>Veillonellaceae</taxon>
        <taxon>Negativicoccus</taxon>
    </lineage>
</organism>
<evidence type="ECO:0000313" key="1">
    <source>
        <dbReference type="EMBL" id="ETI86711.1"/>
    </source>
</evidence>
<dbReference type="Proteomes" id="UP000018840">
    <property type="component" value="Unassembled WGS sequence"/>
</dbReference>
<dbReference type="CDD" id="cd06223">
    <property type="entry name" value="PRTases_typeI"/>
    <property type="match status" value="1"/>
</dbReference>
<evidence type="ECO:0000313" key="2">
    <source>
        <dbReference type="Proteomes" id="UP000018840"/>
    </source>
</evidence>